<protein>
    <submittedName>
        <fullName evidence="1">Uncharacterized protein</fullName>
    </submittedName>
</protein>
<dbReference type="Proteomes" id="UP001054837">
    <property type="component" value="Unassembled WGS sequence"/>
</dbReference>
<proteinExistence type="predicted"/>
<accession>A0AAV4VKV7</accession>
<gene>
    <name evidence="1" type="ORF">CDAR_310651</name>
</gene>
<evidence type="ECO:0000313" key="1">
    <source>
        <dbReference type="EMBL" id="GIY70952.1"/>
    </source>
</evidence>
<organism evidence="1 2">
    <name type="scientific">Caerostris darwini</name>
    <dbReference type="NCBI Taxonomy" id="1538125"/>
    <lineage>
        <taxon>Eukaryota</taxon>
        <taxon>Metazoa</taxon>
        <taxon>Ecdysozoa</taxon>
        <taxon>Arthropoda</taxon>
        <taxon>Chelicerata</taxon>
        <taxon>Arachnida</taxon>
        <taxon>Araneae</taxon>
        <taxon>Araneomorphae</taxon>
        <taxon>Entelegynae</taxon>
        <taxon>Araneoidea</taxon>
        <taxon>Araneidae</taxon>
        <taxon>Caerostris</taxon>
    </lineage>
</organism>
<evidence type="ECO:0000313" key="2">
    <source>
        <dbReference type="Proteomes" id="UP001054837"/>
    </source>
</evidence>
<dbReference type="EMBL" id="BPLQ01013254">
    <property type="protein sequence ID" value="GIY70952.1"/>
    <property type="molecule type" value="Genomic_DNA"/>
</dbReference>
<keyword evidence="2" id="KW-1185">Reference proteome</keyword>
<reference evidence="1 2" key="1">
    <citation type="submission" date="2021-06" db="EMBL/GenBank/DDBJ databases">
        <title>Caerostris darwini draft genome.</title>
        <authorList>
            <person name="Kono N."/>
            <person name="Arakawa K."/>
        </authorList>
    </citation>
    <scope>NUCLEOTIDE SEQUENCE [LARGE SCALE GENOMIC DNA]</scope>
</reference>
<dbReference type="AlphaFoldDB" id="A0AAV4VKV7"/>
<name>A0AAV4VKV7_9ARAC</name>
<sequence>MLRNMLQGSRTSHFSAQFSETAEQRITLRCRGKDMLRKESFEAVGRRKWVVDLCEWEKRKRSLYSQLLRTDRYNCCPHHSLITELGGILSLPQKKSYASGCDTFVGWPILYDRQ</sequence>
<comment type="caution">
    <text evidence="1">The sequence shown here is derived from an EMBL/GenBank/DDBJ whole genome shotgun (WGS) entry which is preliminary data.</text>
</comment>